<dbReference type="KEGG" id="ehx:EMIHUDRAFT_112535"/>
<dbReference type="RefSeq" id="XP_005784278.1">
    <property type="nucleotide sequence ID" value="XM_005784221.1"/>
</dbReference>
<dbReference type="EnsemblProtists" id="EOD31849">
    <property type="protein sequence ID" value="EOD31849"/>
    <property type="gene ID" value="EMIHUDRAFT_112535"/>
</dbReference>
<reference evidence="1" key="2">
    <citation type="submission" date="2024-10" db="UniProtKB">
        <authorList>
            <consortium name="EnsemblProtists"/>
        </authorList>
    </citation>
    <scope>IDENTIFICATION</scope>
</reference>
<accession>A0A0D3K7W4</accession>
<dbReference type="AlphaFoldDB" id="A0A0D3K7W4"/>
<dbReference type="HOGENOM" id="CLU_1172557_0_0_1"/>
<protein>
    <submittedName>
        <fullName evidence="1">Uncharacterized protein</fullName>
    </submittedName>
</protein>
<evidence type="ECO:0000313" key="2">
    <source>
        <dbReference type="Proteomes" id="UP000013827"/>
    </source>
</evidence>
<reference evidence="2" key="1">
    <citation type="journal article" date="2013" name="Nature">
        <title>Pan genome of the phytoplankton Emiliania underpins its global distribution.</title>
        <authorList>
            <person name="Read B.A."/>
            <person name="Kegel J."/>
            <person name="Klute M.J."/>
            <person name="Kuo A."/>
            <person name="Lefebvre S.C."/>
            <person name="Maumus F."/>
            <person name="Mayer C."/>
            <person name="Miller J."/>
            <person name="Monier A."/>
            <person name="Salamov A."/>
            <person name="Young J."/>
            <person name="Aguilar M."/>
            <person name="Claverie J.M."/>
            <person name="Frickenhaus S."/>
            <person name="Gonzalez K."/>
            <person name="Herman E.K."/>
            <person name="Lin Y.C."/>
            <person name="Napier J."/>
            <person name="Ogata H."/>
            <person name="Sarno A.F."/>
            <person name="Shmutz J."/>
            <person name="Schroeder D."/>
            <person name="de Vargas C."/>
            <person name="Verret F."/>
            <person name="von Dassow P."/>
            <person name="Valentin K."/>
            <person name="Van de Peer Y."/>
            <person name="Wheeler G."/>
            <person name="Dacks J.B."/>
            <person name="Delwiche C.F."/>
            <person name="Dyhrman S.T."/>
            <person name="Glockner G."/>
            <person name="John U."/>
            <person name="Richards T."/>
            <person name="Worden A.Z."/>
            <person name="Zhang X."/>
            <person name="Grigoriev I.V."/>
            <person name="Allen A.E."/>
            <person name="Bidle K."/>
            <person name="Borodovsky M."/>
            <person name="Bowler C."/>
            <person name="Brownlee C."/>
            <person name="Cock J.M."/>
            <person name="Elias M."/>
            <person name="Gladyshev V.N."/>
            <person name="Groth M."/>
            <person name="Guda C."/>
            <person name="Hadaegh A."/>
            <person name="Iglesias-Rodriguez M.D."/>
            <person name="Jenkins J."/>
            <person name="Jones B.M."/>
            <person name="Lawson T."/>
            <person name="Leese F."/>
            <person name="Lindquist E."/>
            <person name="Lobanov A."/>
            <person name="Lomsadze A."/>
            <person name="Malik S.B."/>
            <person name="Marsh M.E."/>
            <person name="Mackinder L."/>
            <person name="Mock T."/>
            <person name="Mueller-Roeber B."/>
            <person name="Pagarete A."/>
            <person name="Parker M."/>
            <person name="Probert I."/>
            <person name="Quesneville H."/>
            <person name="Raines C."/>
            <person name="Rensing S.A."/>
            <person name="Riano-Pachon D.M."/>
            <person name="Richier S."/>
            <person name="Rokitta S."/>
            <person name="Shiraiwa Y."/>
            <person name="Soanes D.M."/>
            <person name="van der Giezen M."/>
            <person name="Wahlund T.M."/>
            <person name="Williams B."/>
            <person name="Wilson W."/>
            <person name="Wolfe G."/>
            <person name="Wurch L.L."/>
        </authorList>
    </citation>
    <scope>NUCLEOTIDE SEQUENCE</scope>
</reference>
<dbReference type="PaxDb" id="2903-EOD31849"/>
<proteinExistence type="predicted"/>
<keyword evidence="2" id="KW-1185">Reference proteome</keyword>
<evidence type="ECO:0000313" key="1">
    <source>
        <dbReference type="EnsemblProtists" id="EOD31849"/>
    </source>
</evidence>
<name>A0A0D3K7W4_EMIH1</name>
<dbReference type="Proteomes" id="UP000013827">
    <property type="component" value="Unassembled WGS sequence"/>
</dbReference>
<dbReference type="GeneID" id="17277121"/>
<organism evidence="1 2">
    <name type="scientific">Emiliania huxleyi (strain CCMP1516)</name>
    <dbReference type="NCBI Taxonomy" id="280463"/>
    <lineage>
        <taxon>Eukaryota</taxon>
        <taxon>Haptista</taxon>
        <taxon>Haptophyta</taxon>
        <taxon>Prymnesiophyceae</taxon>
        <taxon>Isochrysidales</taxon>
        <taxon>Noelaerhabdaceae</taxon>
        <taxon>Emiliania</taxon>
    </lineage>
</organism>
<sequence length="237" mass="25424">MAPASNSTLALATGAGLAASAALVRPWDEWLTSHHEHDEEFEREDGRGTLTLGSCRPTTLGQLARGAGSCLAFLAACDALIARRARDDTARYFVLHTLANWVITVSSSGEMAAVLGDPVNSSLGKCNLLPTYMIPCLFGYHLSVFKNAISFFMCGLPGGVDYAMLAAVKEGRMASSSAKEGLMASSSEKVWNARLQVRTPHKLLPYLLFLLAAFNGQYYMQKVVANTAFKNHGQGAC</sequence>